<comment type="caution">
    <text evidence="1">The sequence shown here is derived from an EMBL/GenBank/DDBJ whole genome shotgun (WGS) entry which is preliminary data.</text>
</comment>
<accession>A0A6V7HEM9</accession>
<sequence length="97" mass="10982">MVFELELPRSSVTRDTTAFEGKSDECQKAADHSEMLSISVLDVPSFSQSNQPNSSTPLIQVNPSNISSKKRFDFQVKLVPIYIKHLIYLKITITEKH</sequence>
<keyword evidence="2" id="KW-1185">Reference proteome</keyword>
<dbReference type="AlphaFoldDB" id="A0A6V7HEM9"/>
<proteinExistence type="predicted"/>
<name>A0A6V7HEM9_9HYME</name>
<gene>
    <name evidence="1" type="ORF">MHI_LOCUS830098</name>
</gene>
<dbReference type="EMBL" id="CAJDYZ010011089">
    <property type="protein sequence ID" value="CAD1478885.1"/>
    <property type="molecule type" value="Genomic_DNA"/>
</dbReference>
<organism evidence="1 2">
    <name type="scientific">Heterotrigona itama</name>
    <dbReference type="NCBI Taxonomy" id="395501"/>
    <lineage>
        <taxon>Eukaryota</taxon>
        <taxon>Metazoa</taxon>
        <taxon>Ecdysozoa</taxon>
        <taxon>Arthropoda</taxon>
        <taxon>Hexapoda</taxon>
        <taxon>Insecta</taxon>
        <taxon>Pterygota</taxon>
        <taxon>Neoptera</taxon>
        <taxon>Endopterygota</taxon>
        <taxon>Hymenoptera</taxon>
        <taxon>Apocrita</taxon>
        <taxon>Aculeata</taxon>
        <taxon>Apoidea</taxon>
        <taxon>Anthophila</taxon>
        <taxon>Apidae</taxon>
        <taxon>Heterotrigona</taxon>
    </lineage>
</organism>
<protein>
    <submittedName>
        <fullName evidence="1">Uncharacterized protein</fullName>
    </submittedName>
</protein>
<reference evidence="1" key="1">
    <citation type="submission" date="2020-07" db="EMBL/GenBank/DDBJ databases">
        <authorList>
            <person name="Nazaruddin N."/>
        </authorList>
    </citation>
    <scope>NUCLEOTIDE SEQUENCE</scope>
</reference>
<dbReference type="Proteomes" id="UP000752696">
    <property type="component" value="Unassembled WGS sequence"/>
</dbReference>
<evidence type="ECO:0000313" key="1">
    <source>
        <dbReference type="EMBL" id="CAD1478885.1"/>
    </source>
</evidence>
<evidence type="ECO:0000313" key="2">
    <source>
        <dbReference type="Proteomes" id="UP000752696"/>
    </source>
</evidence>